<dbReference type="SMART" id="SM00829">
    <property type="entry name" value="PKS_ER"/>
    <property type="match status" value="1"/>
</dbReference>
<dbReference type="InterPro" id="IPR036291">
    <property type="entry name" value="NAD(P)-bd_dom_sf"/>
</dbReference>
<dbReference type="GO" id="GO:0043958">
    <property type="term" value="F:acryloyl-CoA reductase (NADH) activity"/>
    <property type="evidence" value="ECO:0007669"/>
    <property type="project" value="UniProtKB-EC"/>
</dbReference>
<dbReference type="PANTHER" id="PTHR43677:SF1">
    <property type="entry name" value="ACRYLYL-COA REDUCTASE ACUI-RELATED"/>
    <property type="match status" value="1"/>
</dbReference>
<dbReference type="InterPro" id="IPR013149">
    <property type="entry name" value="ADH-like_C"/>
</dbReference>
<dbReference type="InterPro" id="IPR011032">
    <property type="entry name" value="GroES-like_sf"/>
</dbReference>
<gene>
    <name evidence="2" type="ORF">ACFSUN_17525</name>
</gene>
<dbReference type="SUPFAM" id="SSF50129">
    <property type="entry name" value="GroES-like"/>
    <property type="match status" value="1"/>
</dbReference>
<dbReference type="InterPro" id="IPR013154">
    <property type="entry name" value="ADH-like_N"/>
</dbReference>
<dbReference type="Gene3D" id="3.90.180.10">
    <property type="entry name" value="Medium-chain alcohol dehydrogenases, catalytic domain"/>
    <property type="match status" value="1"/>
</dbReference>
<keyword evidence="2" id="KW-0560">Oxidoreductase</keyword>
<dbReference type="Pfam" id="PF08240">
    <property type="entry name" value="ADH_N"/>
    <property type="match status" value="1"/>
</dbReference>
<dbReference type="SUPFAM" id="SSF51735">
    <property type="entry name" value="NAD(P)-binding Rossmann-fold domains"/>
    <property type="match status" value="1"/>
</dbReference>
<dbReference type="Gene3D" id="3.40.50.720">
    <property type="entry name" value="NAD(P)-binding Rossmann-like Domain"/>
    <property type="match status" value="1"/>
</dbReference>
<accession>A0ABW5Q506</accession>
<dbReference type="InterPro" id="IPR051397">
    <property type="entry name" value="Zn-ADH-like_protein"/>
</dbReference>
<evidence type="ECO:0000313" key="2">
    <source>
        <dbReference type="EMBL" id="MFD2630581.1"/>
    </source>
</evidence>
<sequence>MDHFKALVLAKENGSDPTLSVNKQSLEDLPDGDVTIQVAYSSLNYKDAMVGIKHQLVKSYPHIPGIDLAGTVLASKDETYKPGDKVIVTSYELGTGHAGGFSEVARVPKEWVVPLPKGLTLREAMILGTAGLTAGLSVQRLEDNGLASSEGPVLVAGATGGVGSLAVDMLAKKGYDVAASTGSSSEKDYLEKLGAKEIISREDVTDQDGTPTRKKRWAAAVDPVGGSTLQYILSTLKQHGSVATSGLVGGIEVKTTVLPFIGRGVNWLGIDSVQCPMELRKKVWERLATDLKPTNLNEEVVNEISLDEIEQTLQEILEGRVRGRTIVKLNPTD</sequence>
<evidence type="ECO:0000259" key="1">
    <source>
        <dbReference type="SMART" id="SM00829"/>
    </source>
</evidence>
<dbReference type="EC" id="1.3.1.95" evidence="2"/>
<dbReference type="NCBIfam" id="TIGR02823">
    <property type="entry name" value="oxido_YhdH"/>
    <property type="match status" value="1"/>
</dbReference>
<protein>
    <submittedName>
        <fullName evidence="2">Acryloyl-CoA reductase</fullName>
        <ecNumber evidence="2">1.3.1.95</ecNumber>
    </submittedName>
</protein>
<dbReference type="EMBL" id="JBHUMX010000044">
    <property type="protein sequence ID" value="MFD2630581.1"/>
    <property type="molecule type" value="Genomic_DNA"/>
</dbReference>
<dbReference type="PANTHER" id="PTHR43677">
    <property type="entry name" value="SHORT-CHAIN DEHYDROGENASE/REDUCTASE"/>
    <property type="match status" value="1"/>
</dbReference>
<feature type="domain" description="Enoyl reductase (ER)" evidence="1">
    <location>
        <begin position="14"/>
        <end position="327"/>
    </location>
</feature>
<dbReference type="Pfam" id="PF00107">
    <property type="entry name" value="ADH_zinc_N"/>
    <property type="match status" value="1"/>
</dbReference>
<evidence type="ECO:0000313" key="3">
    <source>
        <dbReference type="Proteomes" id="UP001597451"/>
    </source>
</evidence>
<dbReference type="InterPro" id="IPR014188">
    <property type="entry name" value="Acrylyl-CoA_reductase_AcuI"/>
</dbReference>
<keyword evidence="3" id="KW-1185">Reference proteome</keyword>
<dbReference type="InterPro" id="IPR020843">
    <property type="entry name" value="ER"/>
</dbReference>
<dbReference type="Proteomes" id="UP001597451">
    <property type="component" value="Unassembled WGS sequence"/>
</dbReference>
<dbReference type="RefSeq" id="WP_379563966.1">
    <property type="nucleotide sequence ID" value="NZ_CP085256.1"/>
</dbReference>
<comment type="caution">
    <text evidence="2">The sequence shown here is derived from an EMBL/GenBank/DDBJ whole genome shotgun (WGS) entry which is preliminary data.</text>
</comment>
<reference evidence="3" key="1">
    <citation type="journal article" date="2019" name="Int. J. Syst. Evol. Microbiol.">
        <title>The Global Catalogue of Microorganisms (GCM) 10K type strain sequencing project: providing services to taxonomists for standard genome sequencing and annotation.</title>
        <authorList>
            <consortium name="The Broad Institute Genomics Platform"/>
            <consortium name="The Broad Institute Genome Sequencing Center for Infectious Disease"/>
            <person name="Wu L."/>
            <person name="Ma J."/>
        </authorList>
    </citation>
    <scope>NUCLEOTIDE SEQUENCE [LARGE SCALE GENOMIC DNA]</scope>
    <source>
        <strain evidence="3">TISTR 1858</strain>
    </source>
</reference>
<proteinExistence type="predicted"/>
<name>A0ABW5Q506_9BACI</name>
<organism evidence="2 3">
    <name type="scientific">Oceanobacillus kapialis</name>
    <dbReference type="NCBI Taxonomy" id="481353"/>
    <lineage>
        <taxon>Bacteria</taxon>
        <taxon>Bacillati</taxon>
        <taxon>Bacillota</taxon>
        <taxon>Bacilli</taxon>
        <taxon>Bacillales</taxon>
        <taxon>Bacillaceae</taxon>
        <taxon>Oceanobacillus</taxon>
    </lineage>
</organism>